<reference evidence="6" key="1">
    <citation type="submission" date="2018-03" db="EMBL/GenBank/DDBJ databases">
        <authorList>
            <person name="Zecchin S."/>
        </authorList>
    </citation>
    <scope>NUCLEOTIDE SEQUENCE [LARGE SCALE GENOMIC DNA]</scope>
</reference>
<protein>
    <submittedName>
        <fullName evidence="5">Murein lytic transglycosylase YjbJ (Modular protein)</fullName>
        <ecNumber evidence="5">4.-.-.-</ecNumber>
    </submittedName>
</protein>
<dbReference type="InterPro" id="IPR025392">
    <property type="entry name" value="DUF4124"/>
</dbReference>
<evidence type="ECO:0000259" key="4">
    <source>
        <dbReference type="Pfam" id="PF13511"/>
    </source>
</evidence>
<comment type="similarity">
    <text evidence="1">Belongs to the transglycosylase Slt family.</text>
</comment>
<dbReference type="CDD" id="cd00254">
    <property type="entry name" value="LT-like"/>
    <property type="match status" value="1"/>
</dbReference>
<feature type="domain" description="DUF4124" evidence="4">
    <location>
        <begin position="14"/>
        <end position="63"/>
    </location>
</feature>
<dbReference type="Gene3D" id="1.10.530.10">
    <property type="match status" value="1"/>
</dbReference>
<dbReference type="Proteomes" id="UP000245125">
    <property type="component" value="Unassembled WGS sequence"/>
</dbReference>
<dbReference type="Pfam" id="PF01464">
    <property type="entry name" value="SLT"/>
    <property type="match status" value="1"/>
</dbReference>
<dbReference type="EC" id="4.-.-.-" evidence="5"/>
<accession>A0A2U3QEA7</accession>
<feature type="domain" description="Transglycosylase SLT" evidence="3">
    <location>
        <begin position="80"/>
        <end position="179"/>
    </location>
</feature>
<evidence type="ECO:0000256" key="1">
    <source>
        <dbReference type="ARBA" id="ARBA00007734"/>
    </source>
</evidence>
<dbReference type="GO" id="GO:0016829">
    <property type="term" value="F:lyase activity"/>
    <property type="evidence" value="ECO:0007669"/>
    <property type="project" value="UniProtKB-KW"/>
</dbReference>
<evidence type="ECO:0000313" key="6">
    <source>
        <dbReference type="Proteomes" id="UP000245125"/>
    </source>
</evidence>
<keyword evidence="5" id="KW-0456">Lyase</keyword>
<sequence length="245" mass="27036">MLTFFMRVVIASALLLLIYSSAVFADIFRYVDENGVVCYTDAPAGKKTVRVIKESKSNTKQSKAEEGVSSSSASADYSGYVQQAAAKYEIEPELINAVIKTESNGNHRAVSSKGAMGLMQLMPSTAYDMNVVNPFNPEENIEGGTKYLRQLLEKFNGDLTLALAAYNAGPKTVEKYRNVPPISETRQYVKKIISLVRGKNNYSFSDSVRQDIPVAEPLRIYKVVLDDGTVLFTNSTLTKTGKVRF</sequence>
<evidence type="ECO:0000259" key="3">
    <source>
        <dbReference type="Pfam" id="PF01464"/>
    </source>
</evidence>
<gene>
    <name evidence="5" type="ORF">NBG4_1120007</name>
</gene>
<dbReference type="AlphaFoldDB" id="A0A2U3QEA7"/>
<keyword evidence="6" id="KW-1185">Reference proteome</keyword>
<organism evidence="5 6">
    <name type="scientific">Candidatus Sulfobium mesophilum</name>
    <dbReference type="NCBI Taxonomy" id="2016548"/>
    <lineage>
        <taxon>Bacteria</taxon>
        <taxon>Pseudomonadati</taxon>
        <taxon>Nitrospirota</taxon>
        <taxon>Nitrospiria</taxon>
        <taxon>Nitrospirales</taxon>
        <taxon>Nitrospiraceae</taxon>
        <taxon>Candidatus Sulfobium</taxon>
    </lineage>
</organism>
<dbReference type="InterPro" id="IPR023346">
    <property type="entry name" value="Lysozyme-like_dom_sf"/>
</dbReference>
<evidence type="ECO:0000256" key="2">
    <source>
        <dbReference type="SAM" id="SignalP"/>
    </source>
</evidence>
<dbReference type="PANTHER" id="PTHR37423:SF2">
    <property type="entry name" value="MEMBRANE-BOUND LYTIC MUREIN TRANSGLYCOSYLASE C"/>
    <property type="match status" value="1"/>
</dbReference>
<feature type="chain" id="PRO_5015687619" evidence="2">
    <location>
        <begin position="26"/>
        <end position="245"/>
    </location>
</feature>
<dbReference type="EMBL" id="OUUY01000016">
    <property type="protein sequence ID" value="SPP99762.1"/>
    <property type="molecule type" value="Genomic_DNA"/>
</dbReference>
<proteinExistence type="inferred from homology"/>
<dbReference type="Pfam" id="PF13511">
    <property type="entry name" value="DUF4124"/>
    <property type="match status" value="1"/>
</dbReference>
<dbReference type="PANTHER" id="PTHR37423">
    <property type="entry name" value="SOLUBLE LYTIC MUREIN TRANSGLYCOSYLASE-RELATED"/>
    <property type="match status" value="1"/>
</dbReference>
<name>A0A2U3QEA7_9BACT</name>
<evidence type="ECO:0000313" key="5">
    <source>
        <dbReference type="EMBL" id="SPP99762.1"/>
    </source>
</evidence>
<dbReference type="SUPFAM" id="SSF53955">
    <property type="entry name" value="Lysozyme-like"/>
    <property type="match status" value="1"/>
</dbReference>
<keyword evidence="2" id="KW-0732">Signal</keyword>
<dbReference type="InterPro" id="IPR008258">
    <property type="entry name" value="Transglycosylase_SLT_dom_1"/>
</dbReference>
<feature type="signal peptide" evidence="2">
    <location>
        <begin position="1"/>
        <end position="25"/>
    </location>
</feature>